<evidence type="ECO:0000313" key="1">
    <source>
        <dbReference type="EMBL" id="MCW3487560.1"/>
    </source>
</evidence>
<keyword evidence="2" id="KW-1185">Reference proteome</keyword>
<dbReference type="EMBL" id="JAPDNS010000002">
    <property type="protein sequence ID" value="MCW3487560.1"/>
    <property type="molecule type" value="Genomic_DNA"/>
</dbReference>
<comment type="caution">
    <text evidence="1">The sequence shown here is derived from an EMBL/GenBank/DDBJ whole genome shotgun (WGS) entry which is preliminary data.</text>
</comment>
<proteinExistence type="predicted"/>
<accession>A0ABT3IUC6</accession>
<organism evidence="1 2">
    <name type="scientific">Chitinophaga nivalis</name>
    <dbReference type="NCBI Taxonomy" id="2991709"/>
    <lineage>
        <taxon>Bacteria</taxon>
        <taxon>Pseudomonadati</taxon>
        <taxon>Bacteroidota</taxon>
        <taxon>Chitinophagia</taxon>
        <taxon>Chitinophagales</taxon>
        <taxon>Chitinophagaceae</taxon>
        <taxon>Chitinophaga</taxon>
    </lineage>
</organism>
<name>A0ABT3IUC6_9BACT</name>
<dbReference type="Proteomes" id="UP001207742">
    <property type="component" value="Unassembled WGS sequence"/>
</dbReference>
<reference evidence="1 2" key="1">
    <citation type="submission" date="2022-10" db="EMBL/GenBank/DDBJ databases">
        <title>Chitinophaga nivalis PC15 sp. nov., isolated from Pyeongchang county, South Korea.</title>
        <authorList>
            <person name="Trinh H.N."/>
        </authorList>
    </citation>
    <scope>NUCLEOTIDE SEQUENCE [LARGE SCALE GENOMIC DNA]</scope>
    <source>
        <strain evidence="1 2">PC14</strain>
    </source>
</reference>
<dbReference type="RefSeq" id="WP_264734367.1">
    <property type="nucleotide sequence ID" value="NZ_JAPDNR010000001.1"/>
</dbReference>
<gene>
    <name evidence="1" type="ORF">OL497_26925</name>
</gene>
<evidence type="ECO:0000313" key="2">
    <source>
        <dbReference type="Proteomes" id="UP001207742"/>
    </source>
</evidence>
<protein>
    <recommendedName>
        <fullName evidence="3">DUF1934 domain-containing protein</fullName>
    </recommendedName>
</protein>
<evidence type="ECO:0008006" key="3">
    <source>
        <dbReference type="Google" id="ProtNLM"/>
    </source>
</evidence>
<sequence length="131" mass="15382">MVKDITHATLFETLMSGDIDGSPYHLHHDYQCIKIAYDTTEKRLELRFINDDDRIVLEFKQATIASFRFNPLKLRTCDTLISFHRGEFLRNNNLHEVTEQGEFYFLLELLEDDAITVFAKQVLLRKSNLNS</sequence>